<protein>
    <submittedName>
        <fullName evidence="2">Putative ORFan</fullName>
    </submittedName>
</protein>
<accession>A0A6N1NE48</accession>
<evidence type="ECO:0000256" key="1">
    <source>
        <dbReference type="SAM" id="MobiDB-lite"/>
    </source>
</evidence>
<feature type="compositionally biased region" description="Low complexity" evidence="1">
    <location>
        <begin position="30"/>
        <end position="45"/>
    </location>
</feature>
<name>A0A6N1NE48_9VIRU</name>
<evidence type="ECO:0000313" key="2">
    <source>
        <dbReference type="EMBL" id="QKU33814.1"/>
    </source>
</evidence>
<dbReference type="KEGG" id="vg:80517113"/>
<dbReference type="RefSeq" id="YP_010780422.1">
    <property type="nucleotide sequence ID" value="NC_075038.1"/>
</dbReference>
<sequence length="92" mass="10105">MASRDIYGYDQRAVDSFNAQNGGQHSYQRTCPPSTHSTPSPSVTSWASRSVASGNPQVLMQYLGNSGGSHGYYSTGNPGFTVRHYPTYNRPW</sequence>
<dbReference type="EMBL" id="MF405918">
    <property type="protein sequence ID" value="QKU33814.1"/>
    <property type="molecule type" value="Genomic_DNA"/>
</dbReference>
<organism evidence="2">
    <name type="scientific">Tupanvirus deep ocean</name>
    <dbReference type="NCBI Taxonomy" id="2126984"/>
    <lineage>
        <taxon>Viruses</taxon>
        <taxon>Varidnaviria</taxon>
        <taxon>Bamfordvirae</taxon>
        <taxon>Nucleocytoviricota</taxon>
        <taxon>Megaviricetes</taxon>
        <taxon>Imitervirales</taxon>
        <taxon>Mimiviridae</taxon>
        <taxon>Megamimivirinae</taxon>
        <taxon>Tupanvirus</taxon>
        <taxon>Tupanvirus altamarinense</taxon>
    </lineage>
</organism>
<dbReference type="GeneID" id="80517113"/>
<reference evidence="2" key="2">
    <citation type="journal article" date="2018" name="Nat. Commun.">
        <title>Tailed giant Tupanvirus possesses the most complete translational apparatus of the known virosphere.</title>
        <authorList>
            <person name="Abrahao J."/>
            <person name="Silva L."/>
            <person name="Silva L.S."/>
            <person name="Khalil J.Y.B."/>
            <person name="Rodrigues R."/>
            <person name="Arantes T."/>
            <person name="Assis F."/>
            <person name="Boratto P."/>
            <person name="Andrade M."/>
            <person name="Kroon E.G."/>
            <person name="Ribeiro B."/>
            <person name="Bergier I."/>
            <person name="Seligmann H."/>
            <person name="Ghigo E."/>
            <person name="Colson P."/>
            <person name="Levasseur A."/>
            <person name="Kroemer G."/>
            <person name="Raoult D."/>
            <person name="La Scola B."/>
        </authorList>
    </citation>
    <scope>NUCLEOTIDE SEQUENCE [LARGE SCALE GENOMIC DNA]</scope>
    <source>
        <strain evidence="2">Deep ocean</strain>
    </source>
</reference>
<feature type="region of interest" description="Disordered" evidence="1">
    <location>
        <begin position="17"/>
        <end position="49"/>
    </location>
</feature>
<feature type="compositionally biased region" description="Polar residues" evidence="1">
    <location>
        <begin position="17"/>
        <end position="29"/>
    </location>
</feature>
<proteinExistence type="predicted"/>
<reference evidence="2" key="1">
    <citation type="submission" date="2017-06" db="EMBL/GenBank/DDBJ databases">
        <authorList>
            <person name="Assis F.L."/>
            <person name="Abrahao J.S."/>
            <person name="Silva L."/>
            <person name="Khalil J.B."/>
            <person name="Rodrigues R."/>
            <person name="Silva L.S."/>
            <person name="Boratto P."/>
            <person name="Andrade M."/>
            <person name="Kroon E.G."/>
            <person name="Ribeiro B."/>
            <person name="Bergier I."/>
            <person name="Seligmann H."/>
            <person name="Ghigo E."/>
            <person name="Colson P."/>
            <person name="Levasseur A."/>
            <person name="Raoult D."/>
            <person name="Scola B.L."/>
        </authorList>
    </citation>
    <scope>NUCLEOTIDE SEQUENCE</scope>
    <source>
        <strain evidence="2">Deep ocean</strain>
    </source>
</reference>